<dbReference type="Proteomes" id="UP000305883">
    <property type="component" value="Unassembled WGS sequence"/>
</dbReference>
<evidence type="ECO:0000313" key="2">
    <source>
        <dbReference type="EMBL" id="TIC95244.1"/>
    </source>
</evidence>
<dbReference type="AlphaFoldDB" id="A0A4T0VRS3"/>
<feature type="region of interest" description="Disordered" evidence="1">
    <location>
        <begin position="438"/>
        <end position="470"/>
    </location>
</feature>
<evidence type="ECO:0008006" key="4">
    <source>
        <dbReference type="Google" id="ProtNLM"/>
    </source>
</evidence>
<protein>
    <recommendedName>
        <fullName evidence="4">ABA 3 protein</fullName>
    </recommendedName>
</protein>
<feature type="region of interest" description="Disordered" evidence="1">
    <location>
        <begin position="1"/>
        <end position="23"/>
    </location>
</feature>
<dbReference type="EMBL" id="MWPZ01000006">
    <property type="protein sequence ID" value="TIC95244.1"/>
    <property type="molecule type" value="Genomic_DNA"/>
</dbReference>
<accession>A0A4T0VRS3</accession>
<comment type="caution">
    <text evidence="2">The sequence shown here is derived from an EMBL/GenBank/DDBJ whole genome shotgun (WGS) entry which is preliminary data.</text>
</comment>
<sequence length="490" mass="55703">MAIYEVSPEDSRAGTAEPNSIPHDQHAHKFRKFNDTWYYPSDIADDLKDIDIPDKLKAEAYACAWEYTRCVIPQYTNWDRYVAFMRIIVMGIIAEFKGSLVDVTAGDNILGYSLDGTLAALFDGTAGHELMAREYKTFLLVTADKSSGRRSGELFRRYVDSLTLSPRHWFRLRDCDALARFTIASALACNDLDDVWFTEEEFEILTEMGDTLYDAVAFYKHRAEGETNSTFAYMPEDQRVTAFARCREVLQHYFKLTFLISQWARRREGPSVINFTRFFGGPIHMMMRRYRFVEEGLTVGTAETLKVVNQTRRNFKLWNRVDATRVAGSSSSGSPSCNQSVQRYKDLVANRSGDLMFPELPGFLEAADKDRCGRCLYRDSYGAEGTHCFGGVQLCDDCRAAWRAYLESFPERAARVFPEILEVKPDLNNRIKNESRNDNVVIDESPQESYTLGKSSDESYVPADWKGTGKSASAAKFDSLKEISQDVLGV</sequence>
<proteinExistence type="predicted"/>
<name>A0A4T0VRS3_9PEZI</name>
<evidence type="ECO:0000313" key="3">
    <source>
        <dbReference type="Proteomes" id="UP000305883"/>
    </source>
</evidence>
<evidence type="ECO:0000256" key="1">
    <source>
        <dbReference type="SAM" id="MobiDB-lite"/>
    </source>
</evidence>
<organism evidence="2 3">
    <name type="scientific">Colletotrichum higginsianum</name>
    <dbReference type="NCBI Taxonomy" id="80884"/>
    <lineage>
        <taxon>Eukaryota</taxon>
        <taxon>Fungi</taxon>
        <taxon>Dikarya</taxon>
        <taxon>Ascomycota</taxon>
        <taxon>Pezizomycotina</taxon>
        <taxon>Sordariomycetes</taxon>
        <taxon>Hypocreomycetidae</taxon>
        <taxon>Glomerellales</taxon>
        <taxon>Glomerellaceae</taxon>
        <taxon>Colletotrichum</taxon>
        <taxon>Colletotrichum destructivum species complex</taxon>
    </lineage>
</organism>
<gene>
    <name evidence="2" type="ORF">CH35J_007878</name>
</gene>
<reference evidence="2 3" key="1">
    <citation type="journal article" date="2019" name="Genome Biol. Evol.">
        <title>Genomic Plasticity Mediated by Transposable Elements in the Plant Pathogenic Fungus Colletotrichum higginsianum.</title>
        <authorList>
            <person name="Tsushima A."/>
            <person name="Gan P."/>
            <person name="Kumakura N."/>
            <person name="Narusaka M."/>
            <person name="Takano Y."/>
            <person name="Narusaka Y."/>
            <person name="Shirasu K."/>
        </authorList>
    </citation>
    <scope>NUCLEOTIDE SEQUENCE [LARGE SCALE GENOMIC DNA]</scope>
    <source>
        <strain evidence="2 3">MAFF305635-RFP</strain>
    </source>
</reference>
<dbReference type="OrthoDB" id="2821964at2759"/>